<dbReference type="SUPFAM" id="SSF49785">
    <property type="entry name" value="Galactose-binding domain-like"/>
    <property type="match status" value="1"/>
</dbReference>
<evidence type="ECO:0000256" key="2">
    <source>
        <dbReference type="ARBA" id="ARBA00012754"/>
    </source>
</evidence>
<name>A0A9W6GAF8_9ACTN</name>
<comment type="catalytic activity">
    <reaction evidence="1">
        <text>Hydrolysis of terminal, non-reducing beta-D-mannose residues in beta-D-mannosides.</text>
        <dbReference type="EC" id="3.2.1.25"/>
    </reaction>
</comment>
<dbReference type="EC" id="3.2.1.25" evidence="2"/>
<dbReference type="InterPro" id="IPR013783">
    <property type="entry name" value="Ig-like_fold"/>
</dbReference>
<dbReference type="Gene3D" id="2.60.120.260">
    <property type="entry name" value="Galactose-binding domain-like"/>
    <property type="match status" value="1"/>
</dbReference>
<keyword evidence="7" id="KW-1185">Reference proteome</keyword>
<evidence type="ECO:0000313" key="7">
    <source>
        <dbReference type="Proteomes" id="UP001144313"/>
    </source>
</evidence>
<dbReference type="PANTHER" id="PTHR43730:SF1">
    <property type="entry name" value="BETA-MANNOSIDASE"/>
    <property type="match status" value="1"/>
</dbReference>
<comment type="caution">
    <text evidence="6">The sequence shown here is derived from an EMBL/GenBank/DDBJ whole genome shotgun (WGS) entry which is preliminary data.</text>
</comment>
<evidence type="ECO:0000256" key="4">
    <source>
        <dbReference type="ARBA" id="ARBA00023295"/>
    </source>
</evidence>
<evidence type="ECO:0000256" key="1">
    <source>
        <dbReference type="ARBA" id="ARBA00000829"/>
    </source>
</evidence>
<sequence length="836" mass="91392">MTHPPFFRALHEGWTLTASGLAADAPEAVAAPLAAGVPAAVPGEAHLDLLRAGLIDDPFDGDNESAQQWIGDTAWRFSTEFDWTDDGSARHDLVAHGLDTVAVVSLNGIEIGRTENQHRGYRWDVRRALREGANTLTVTFAAPVPEAAARAERDGALPHTNHHDYNQLRKMACSFGWDWGVDVAGAGIWKPIGLESWSGARVASVRPLVGLDGDTGTLAAHIDIERAQGDDPVPVTVTVTGPNGAAVTAQGTVAPGSASAVVHAAVPDVERWWPVGYGPQPLYDVTVKTGTAAWTGRVGFRTVELDTAPDAAGAPFHLKVNGERILVRGANWIPDHAFLTEIDRDRYALRVADALEANINLLRVWGGGIYESDDLYDLADEHGLLMWQDFLFACAAYSEDDPLRSEIEAEARENVTRLSPHPSLVLWNGNNENTWGSVDWSWAHRLGGRGWGDAYYNGLLPEILAELDPTRPYSPASPYSFGDYRYPNDERYGTMHVWDVWNRADYKVYADYRPRFVAEFGFQAPPAWSTLAAVVHDEPLDPFGAEMLVHQKANRGNEKLERGWKGHLPDPRSIEDWHWTTQLNQAHAVSFGIEHYRSLTPHNTGTIMWQLNDNWPVVSWAAVDFAGHRKPLWHSLRAAYAPRLATLQPRPSEESYANAWEGLVPEFDQLALVLVNDTGEAYSGSFTVTREAFDGTVLAKAVVDARVDPRDGATIVVPAEVAAYTDPGAEFIRAEGDGFAPAFHYGAEVLDQDLDPQPYTVESESTADGCVLHVTATSLVRDLFCHADKVDPAARAEQGMLTLRAGESARIRVIAASGDPAAYAAVLRCANDLLGR</sequence>
<dbReference type="EMBL" id="BSDT01000001">
    <property type="protein sequence ID" value="GLI43203.1"/>
    <property type="molecule type" value="Genomic_DNA"/>
</dbReference>
<dbReference type="InterPro" id="IPR017853">
    <property type="entry name" value="GH"/>
</dbReference>
<evidence type="ECO:0000256" key="3">
    <source>
        <dbReference type="ARBA" id="ARBA00022801"/>
    </source>
</evidence>
<evidence type="ECO:0000313" key="6">
    <source>
        <dbReference type="EMBL" id="GLI43203.1"/>
    </source>
</evidence>
<evidence type="ECO:0000259" key="5">
    <source>
        <dbReference type="Pfam" id="PF22666"/>
    </source>
</evidence>
<dbReference type="InterPro" id="IPR036156">
    <property type="entry name" value="Beta-gal/glucu_dom_sf"/>
</dbReference>
<dbReference type="SUPFAM" id="SSF51445">
    <property type="entry name" value="(Trans)glycosidases"/>
    <property type="match status" value="1"/>
</dbReference>
<dbReference type="SUPFAM" id="SSF49303">
    <property type="entry name" value="beta-Galactosidase/glucuronidase domain"/>
    <property type="match status" value="1"/>
</dbReference>
<dbReference type="RefSeq" id="WP_270113533.1">
    <property type="nucleotide sequence ID" value="NZ_BAAAOL010000017.1"/>
</dbReference>
<proteinExistence type="predicted"/>
<dbReference type="GO" id="GO:0005975">
    <property type="term" value="P:carbohydrate metabolic process"/>
    <property type="evidence" value="ECO:0007669"/>
    <property type="project" value="UniProtKB-ARBA"/>
</dbReference>
<keyword evidence="3" id="KW-0378">Hydrolase</keyword>
<dbReference type="InterPro" id="IPR054593">
    <property type="entry name" value="Beta-mannosidase-like_N2"/>
</dbReference>
<dbReference type="InterPro" id="IPR050887">
    <property type="entry name" value="Beta-mannosidase_GH2"/>
</dbReference>
<gene>
    <name evidence="6" type="ORF">GALLR39Z86_30530</name>
</gene>
<dbReference type="GO" id="GO:0004567">
    <property type="term" value="F:beta-mannosidase activity"/>
    <property type="evidence" value="ECO:0007669"/>
    <property type="project" value="UniProtKB-EC"/>
</dbReference>
<dbReference type="FunFam" id="3.20.20.80:FF:000050">
    <property type="entry name" value="Beta-mannosidase B"/>
    <property type="match status" value="1"/>
</dbReference>
<accession>A0A9W6GAF8</accession>
<feature type="domain" description="Beta-mannosidase-like galactose-binding" evidence="5">
    <location>
        <begin position="36"/>
        <end position="190"/>
    </location>
</feature>
<dbReference type="Pfam" id="PF22666">
    <property type="entry name" value="Glyco_hydro_2_N2"/>
    <property type="match status" value="1"/>
</dbReference>
<dbReference type="Gene3D" id="3.20.20.80">
    <property type="entry name" value="Glycosidases"/>
    <property type="match status" value="1"/>
</dbReference>
<protein>
    <recommendedName>
        <fullName evidence="2">beta-mannosidase</fullName>
        <ecNumber evidence="2">3.2.1.25</ecNumber>
    </recommendedName>
</protein>
<dbReference type="PANTHER" id="PTHR43730">
    <property type="entry name" value="BETA-MANNOSIDASE"/>
    <property type="match status" value="1"/>
</dbReference>
<dbReference type="Proteomes" id="UP001144313">
    <property type="component" value="Unassembled WGS sequence"/>
</dbReference>
<dbReference type="Gene3D" id="2.60.40.10">
    <property type="entry name" value="Immunoglobulins"/>
    <property type="match status" value="1"/>
</dbReference>
<dbReference type="GO" id="GO:0006516">
    <property type="term" value="P:glycoprotein catabolic process"/>
    <property type="evidence" value="ECO:0007669"/>
    <property type="project" value="TreeGrafter"/>
</dbReference>
<dbReference type="InterPro" id="IPR008979">
    <property type="entry name" value="Galactose-bd-like_sf"/>
</dbReference>
<keyword evidence="4" id="KW-0326">Glycosidase</keyword>
<organism evidence="6 7">
    <name type="scientific">Glycomyces algeriensis</name>
    <dbReference type="NCBI Taxonomy" id="256037"/>
    <lineage>
        <taxon>Bacteria</taxon>
        <taxon>Bacillati</taxon>
        <taxon>Actinomycetota</taxon>
        <taxon>Actinomycetes</taxon>
        <taxon>Glycomycetales</taxon>
        <taxon>Glycomycetaceae</taxon>
        <taxon>Glycomyces</taxon>
    </lineage>
</organism>
<dbReference type="AlphaFoldDB" id="A0A9W6GAF8"/>
<reference evidence="6" key="1">
    <citation type="submission" date="2022-12" db="EMBL/GenBank/DDBJ databases">
        <title>Reference genome sequencing for broad-spectrum identification of bacterial and archaeal isolates by mass spectrometry.</title>
        <authorList>
            <person name="Sekiguchi Y."/>
            <person name="Tourlousse D.M."/>
        </authorList>
    </citation>
    <scope>NUCLEOTIDE SEQUENCE</scope>
    <source>
        <strain evidence="6">LLR39Z86</strain>
    </source>
</reference>